<dbReference type="AlphaFoldDB" id="A0AAD4PJW5"/>
<name>A0AAD4PJW5_9MUSC</name>
<protein>
    <submittedName>
        <fullName evidence="2">Uncharacterized protein</fullName>
    </submittedName>
</protein>
<keyword evidence="1" id="KW-0812">Transmembrane</keyword>
<feature type="non-terminal residue" evidence="2">
    <location>
        <position position="80"/>
    </location>
</feature>
<organism evidence="2 3">
    <name type="scientific">Drosophila rubida</name>
    <dbReference type="NCBI Taxonomy" id="30044"/>
    <lineage>
        <taxon>Eukaryota</taxon>
        <taxon>Metazoa</taxon>
        <taxon>Ecdysozoa</taxon>
        <taxon>Arthropoda</taxon>
        <taxon>Hexapoda</taxon>
        <taxon>Insecta</taxon>
        <taxon>Pterygota</taxon>
        <taxon>Neoptera</taxon>
        <taxon>Endopterygota</taxon>
        <taxon>Diptera</taxon>
        <taxon>Brachycera</taxon>
        <taxon>Muscomorpha</taxon>
        <taxon>Ephydroidea</taxon>
        <taxon>Drosophilidae</taxon>
        <taxon>Drosophila</taxon>
    </lineage>
</organism>
<evidence type="ECO:0000313" key="3">
    <source>
        <dbReference type="Proteomes" id="UP001200034"/>
    </source>
</evidence>
<gene>
    <name evidence="2" type="ORF">KR093_001276</name>
</gene>
<dbReference type="EMBL" id="JAJJHW010002585">
    <property type="protein sequence ID" value="KAH8369862.1"/>
    <property type="molecule type" value="Genomic_DNA"/>
</dbReference>
<feature type="non-terminal residue" evidence="2">
    <location>
        <position position="1"/>
    </location>
</feature>
<sequence length="80" mass="9079">ETMINLMMSCSLMALRFACHPMMLLPMLLGSYYVIRKIWLRRRLTVEGCSEVGGLRNLPRTPRIGSFRSVGNVSSRSNDS</sequence>
<proteinExistence type="predicted"/>
<feature type="transmembrane region" description="Helical" evidence="1">
    <location>
        <begin position="12"/>
        <end position="35"/>
    </location>
</feature>
<keyword evidence="1" id="KW-0472">Membrane</keyword>
<accession>A0AAD4PJW5</accession>
<comment type="caution">
    <text evidence="2">The sequence shown here is derived from an EMBL/GenBank/DDBJ whole genome shotgun (WGS) entry which is preliminary data.</text>
</comment>
<evidence type="ECO:0000256" key="1">
    <source>
        <dbReference type="SAM" id="Phobius"/>
    </source>
</evidence>
<dbReference type="Proteomes" id="UP001200034">
    <property type="component" value="Unassembled WGS sequence"/>
</dbReference>
<reference evidence="2" key="1">
    <citation type="journal article" date="2021" name="Mol. Ecol. Resour.">
        <title>Phylogenomic analyses of the genus Drosophila reveals genomic signals of climate adaptation.</title>
        <authorList>
            <person name="Li F."/>
            <person name="Rane R.V."/>
            <person name="Luria V."/>
            <person name="Xiong Z."/>
            <person name="Chen J."/>
            <person name="Li Z."/>
            <person name="Catullo R.A."/>
            <person name="Griffin P.C."/>
            <person name="Schiffer M."/>
            <person name="Pearce S."/>
            <person name="Lee S.F."/>
            <person name="McElroy K."/>
            <person name="Stocker A."/>
            <person name="Shirriffs J."/>
            <person name="Cockerell F."/>
            <person name="Coppin C."/>
            <person name="Sgro C.M."/>
            <person name="Karger A."/>
            <person name="Cain J.W."/>
            <person name="Weber J.A."/>
            <person name="Santpere G."/>
            <person name="Kirschner M.W."/>
            <person name="Hoffmann A.A."/>
            <person name="Oakeshott J.G."/>
            <person name="Zhang G."/>
        </authorList>
    </citation>
    <scope>NUCLEOTIDE SEQUENCE</scope>
    <source>
        <strain evidence="2">BGI-SZ-2011g</strain>
    </source>
</reference>
<keyword evidence="3" id="KW-1185">Reference proteome</keyword>
<evidence type="ECO:0000313" key="2">
    <source>
        <dbReference type="EMBL" id="KAH8369862.1"/>
    </source>
</evidence>
<keyword evidence="1" id="KW-1133">Transmembrane helix</keyword>